<sequence>MIDESCYVNEDKKMDFDTVLDKDLNTGKIYYGGGFMSTKLDKFLDTK</sequence>
<organism evidence="1 2">
    <name type="scientific">Fructilactobacillus florum 8D</name>
    <dbReference type="NCBI Taxonomy" id="1221538"/>
    <lineage>
        <taxon>Bacteria</taxon>
        <taxon>Bacillati</taxon>
        <taxon>Bacillota</taxon>
        <taxon>Bacilli</taxon>
        <taxon>Lactobacillales</taxon>
        <taxon>Lactobacillaceae</taxon>
        <taxon>Fructilactobacillus</taxon>
    </lineage>
</organism>
<gene>
    <name evidence="1" type="ORF">B808_43</name>
</gene>
<reference evidence="1 2" key="1">
    <citation type="submission" date="2012-08" db="EMBL/GenBank/DDBJ databases">
        <title>Genome sequencing of Lactobacillus florum 8D.</title>
        <authorList>
            <person name="Kim E.B."/>
            <person name="Marco M.L."/>
        </authorList>
    </citation>
    <scope>NUCLEOTIDE SEQUENCE [LARGE SCALE GENOMIC DNA]</scope>
    <source>
        <strain evidence="1 2">8D</strain>
    </source>
</reference>
<dbReference type="Proteomes" id="UP000019474">
    <property type="component" value="Unassembled WGS sequence"/>
</dbReference>
<evidence type="ECO:0000313" key="2">
    <source>
        <dbReference type="Proteomes" id="UP000019474"/>
    </source>
</evidence>
<keyword evidence="2" id="KW-1185">Reference proteome</keyword>
<accession>W9EID7</accession>
<protein>
    <submittedName>
        <fullName evidence="1">Uncharacterized protein</fullName>
    </submittedName>
</protein>
<proteinExistence type="predicted"/>
<dbReference type="PATRIC" id="fig|1221538.3.peg.43"/>
<name>W9EID7_9LACO</name>
<evidence type="ECO:0000313" key="1">
    <source>
        <dbReference type="EMBL" id="ETO41026.1"/>
    </source>
</evidence>
<comment type="caution">
    <text evidence="1">The sequence shown here is derived from an EMBL/GenBank/DDBJ whole genome shotgun (WGS) entry which is preliminary data.</text>
</comment>
<dbReference type="EMBL" id="ALXG01000005">
    <property type="protein sequence ID" value="ETO41026.1"/>
    <property type="molecule type" value="Genomic_DNA"/>
</dbReference>
<dbReference type="AlphaFoldDB" id="W9EID7"/>